<keyword evidence="2" id="KW-0963">Cytoplasm</keyword>
<dbReference type="GO" id="GO:0005930">
    <property type="term" value="C:axoneme"/>
    <property type="evidence" value="ECO:0007669"/>
    <property type="project" value="UniProtKB-SubCell"/>
</dbReference>
<dbReference type="Pfam" id="PF00078">
    <property type="entry name" value="RVT_1"/>
    <property type="match status" value="1"/>
</dbReference>
<dbReference type="InterPro" id="IPR006602">
    <property type="entry name" value="DM10_dom"/>
</dbReference>
<dbReference type="InterPro" id="IPR011992">
    <property type="entry name" value="EF-hand-dom_pair"/>
</dbReference>
<comment type="function">
    <text evidence="6">Microtubule inner protein (MIP) part of the dynein-decorated doublet microtubules (DMTs) in cilia axoneme, which is required for motile cilia beating.</text>
</comment>
<feature type="domain" description="DM10" evidence="9">
    <location>
        <begin position="226"/>
        <end position="367"/>
    </location>
</feature>
<name>A0ABC9VZV4_GRUJA</name>
<dbReference type="FunFam" id="2.30.29.170:FF:000001">
    <property type="entry name" value="EF-hand domain containing 1"/>
    <property type="match status" value="1"/>
</dbReference>
<organism evidence="10 11">
    <name type="scientific">Grus japonensis</name>
    <name type="common">Japanese crane</name>
    <name type="synonym">Red-crowned crane</name>
    <dbReference type="NCBI Taxonomy" id="30415"/>
    <lineage>
        <taxon>Eukaryota</taxon>
        <taxon>Metazoa</taxon>
        <taxon>Chordata</taxon>
        <taxon>Craniata</taxon>
        <taxon>Vertebrata</taxon>
        <taxon>Euteleostomi</taxon>
        <taxon>Archelosauria</taxon>
        <taxon>Archosauria</taxon>
        <taxon>Dinosauria</taxon>
        <taxon>Saurischia</taxon>
        <taxon>Theropoda</taxon>
        <taxon>Coelurosauria</taxon>
        <taxon>Aves</taxon>
        <taxon>Neognathae</taxon>
        <taxon>Neoaves</taxon>
        <taxon>Gruiformes</taxon>
        <taxon>Gruidae</taxon>
        <taxon>Grus</taxon>
    </lineage>
</organism>
<proteinExistence type="predicted"/>
<evidence type="ECO:0000256" key="3">
    <source>
        <dbReference type="ARBA" id="ARBA00022737"/>
    </source>
</evidence>
<dbReference type="PROSITE" id="PS51336">
    <property type="entry name" value="DM10"/>
    <property type="match status" value="3"/>
</dbReference>
<dbReference type="InterPro" id="IPR000477">
    <property type="entry name" value="RT_dom"/>
</dbReference>
<dbReference type="PANTHER" id="PTHR12086">
    <property type="entry name" value="EF-HAND DOMAIN C-TERMINAL CONTAINING PROTEIN"/>
    <property type="match status" value="1"/>
</dbReference>
<dbReference type="Pfam" id="PF06565">
    <property type="entry name" value="DM10_dom"/>
    <property type="match status" value="4"/>
</dbReference>
<feature type="compositionally biased region" description="Polar residues" evidence="8">
    <location>
        <begin position="620"/>
        <end position="631"/>
    </location>
</feature>
<feature type="region of interest" description="Disordered" evidence="8">
    <location>
        <begin position="620"/>
        <end position="648"/>
    </location>
</feature>
<evidence type="ECO:0000313" key="10">
    <source>
        <dbReference type="EMBL" id="GAB0178320.1"/>
    </source>
</evidence>
<evidence type="ECO:0000313" key="11">
    <source>
        <dbReference type="Proteomes" id="UP001623348"/>
    </source>
</evidence>
<dbReference type="Gene3D" id="2.30.29.170">
    <property type="match status" value="3"/>
</dbReference>
<dbReference type="Proteomes" id="UP001623348">
    <property type="component" value="Unassembled WGS sequence"/>
</dbReference>
<evidence type="ECO:0000256" key="8">
    <source>
        <dbReference type="SAM" id="MobiDB-lite"/>
    </source>
</evidence>
<feature type="domain" description="DM10" evidence="9">
    <location>
        <begin position="75"/>
        <end position="182"/>
    </location>
</feature>
<dbReference type="FunFam" id="1.10.238.10:FF:000375">
    <property type="entry name" value="EF-hand domain-containing family member C2"/>
    <property type="match status" value="1"/>
</dbReference>
<accession>A0ABC9VZV4</accession>
<evidence type="ECO:0000256" key="2">
    <source>
        <dbReference type="ARBA" id="ARBA00022490"/>
    </source>
</evidence>
<dbReference type="PRINTS" id="PR01345">
    <property type="entry name" value="CERVTRCPTASE"/>
</dbReference>
<dbReference type="SMART" id="SM00676">
    <property type="entry name" value="DM10"/>
    <property type="match status" value="3"/>
</dbReference>
<feature type="domain" description="DM10" evidence="9">
    <location>
        <begin position="693"/>
        <end position="800"/>
    </location>
</feature>
<protein>
    <recommendedName>
        <fullName evidence="7">EF-hand domain-containing family member C2</fullName>
    </recommendedName>
</protein>
<dbReference type="SUPFAM" id="SSF47473">
    <property type="entry name" value="EF-hand"/>
    <property type="match status" value="1"/>
</dbReference>
<sequence>MALPLLPGASRDRNIGKEKFHKSQHWGYCNNVAMLVAEDKPGIGGEPLPGQKLKPKYSVFPEGMGSDAPAWVAFDKQVLSFDAYFEEEVPDKNQELYRIRHCKIYFYLEDDTIQVIEPQVKNSGITQGTIVRRHRIPLPPPHEDQFYTIDHFNVNIEVILYARRYKIIDCDQFTKNFLRKMGVRLNTPTSRPDDPYTKERQKILDSMKPLRPYERIDTLKQFLEHDGHVLRFFCVWDDPESMFHDPRELVLHYYLSDDTIDIKEITPVNSGRDAVPLFLRRDKLPKYAPTGLYQPGTITSRTVLNVFGKLVGNRGHYILDNRKTGAVHQEFYRDSDLKIGAVINVWGRKITLCDCDEFTKEYYRTKYGIMTSGIPQGSVLGLALFNIFVSDMDSGIECTFSKFADDPKLYGGVDTLEGRDAIQRDLGRLERWARVNRMKFNKAKCKVLHMGRRNPKHSYRLGREWIESSPEEKDLGVLIDEKLSMSRQCALAAQKANRVLGCIKRGVTSRSREVILPLYSAFVRPHLEYCIQLWGPQYRRDMELLERVQRRATKLIRGLEHLSYEDRLRELGLFSLEKRRLRGDLIAAFQYLKGPTGKLERDCLSGSVVTGQGFYVKPSSSKRAVQESNKGPNEDFTPVLYKAPPPPKPEKTFPPYTGFGSEEDSLCSCMGLLPKPPQKDFKKFMEKDRSGKESNILRFLAKLITDSPIDKDRKFIISYFLSDDTISVFEHIQRNTGILGGKFLERGRIKKPGQELFKSEPSEHFKAQDLFVGARVCFHGHNFLLVDADEYTFNYMEKHANEFSVADIGVILTKLKDIAESRSREIRQVFAATDPEYTKVIEYDPFRNLIVSITDGAFLEHEILTVGRYYGVRDEYEMDIHFLLAVAHEQLKKNSFENFEQLSAVLMYNDREKCGVLPHDMCRTICKSFKLPLADDDLQALLTMCEDDHKQVDYKKFVNGLNWRENQIPAFQTIKVPLKNEDDWSGQPPSLPVKGIKYLPFLDDLFGKEE</sequence>
<evidence type="ECO:0000256" key="7">
    <source>
        <dbReference type="ARBA" id="ARBA00039880"/>
    </source>
</evidence>
<evidence type="ECO:0000256" key="1">
    <source>
        <dbReference type="ARBA" id="ARBA00004430"/>
    </source>
</evidence>
<gene>
    <name evidence="10" type="ORF">GRJ2_000297300</name>
</gene>
<evidence type="ECO:0000259" key="9">
    <source>
        <dbReference type="PROSITE" id="PS51336"/>
    </source>
</evidence>
<dbReference type="EMBL" id="BAAFJT010000001">
    <property type="protein sequence ID" value="GAB0178320.1"/>
    <property type="molecule type" value="Genomic_DNA"/>
</dbReference>
<dbReference type="InterPro" id="IPR040193">
    <property type="entry name" value="EFHC1/EFHC2/EFHB"/>
</dbReference>
<reference evidence="10 11" key="1">
    <citation type="submission" date="2024-06" db="EMBL/GenBank/DDBJ databases">
        <title>The draft genome of Grus japonensis, version 3.</title>
        <authorList>
            <person name="Nabeshima K."/>
            <person name="Suzuki S."/>
            <person name="Onuma M."/>
        </authorList>
    </citation>
    <scope>NUCLEOTIDE SEQUENCE [LARGE SCALE GENOMIC DNA]</scope>
    <source>
        <strain evidence="10 11">451A</strain>
    </source>
</reference>
<keyword evidence="11" id="KW-1185">Reference proteome</keyword>
<keyword evidence="5" id="KW-0966">Cell projection</keyword>
<evidence type="ECO:0000256" key="6">
    <source>
        <dbReference type="ARBA" id="ARBA00035003"/>
    </source>
</evidence>
<comment type="caution">
    <text evidence="10">The sequence shown here is derived from an EMBL/GenBank/DDBJ whole genome shotgun (WGS) entry which is preliminary data.</text>
</comment>
<keyword evidence="4" id="KW-0206">Cytoskeleton</keyword>
<dbReference type="AlphaFoldDB" id="A0ABC9VZV4"/>
<evidence type="ECO:0000256" key="5">
    <source>
        <dbReference type="ARBA" id="ARBA00023273"/>
    </source>
</evidence>
<keyword evidence="3" id="KW-0677">Repeat</keyword>
<dbReference type="FunFam" id="2.30.29.170:FF:000002">
    <property type="entry name" value="EF-hand domain (C-terminal) containing 1"/>
    <property type="match status" value="1"/>
</dbReference>
<comment type="subcellular location">
    <subcellularLocation>
        <location evidence="1">Cytoplasm</location>
        <location evidence="1">Cytoskeleton</location>
        <location evidence="1">Cilium axoneme</location>
    </subcellularLocation>
</comment>
<evidence type="ECO:0000256" key="4">
    <source>
        <dbReference type="ARBA" id="ARBA00023212"/>
    </source>
</evidence>
<dbReference type="PANTHER" id="PTHR12086:SF11">
    <property type="entry name" value="EF-HAND DOMAIN-CONTAINING FAMILY MEMBER C2"/>
    <property type="match status" value="1"/>
</dbReference>
<dbReference type="FunFam" id="2.30.29.170:FF:000003">
    <property type="entry name" value="EF-hand domain (C-terminal) containing 1"/>
    <property type="match status" value="1"/>
</dbReference>